<dbReference type="EMBL" id="JAACXV010013325">
    <property type="protein sequence ID" value="KAF7273715.1"/>
    <property type="molecule type" value="Genomic_DNA"/>
</dbReference>
<organism evidence="2 3">
    <name type="scientific">Rhynchophorus ferrugineus</name>
    <name type="common">Red palm weevil</name>
    <name type="synonym">Curculio ferrugineus</name>
    <dbReference type="NCBI Taxonomy" id="354439"/>
    <lineage>
        <taxon>Eukaryota</taxon>
        <taxon>Metazoa</taxon>
        <taxon>Ecdysozoa</taxon>
        <taxon>Arthropoda</taxon>
        <taxon>Hexapoda</taxon>
        <taxon>Insecta</taxon>
        <taxon>Pterygota</taxon>
        <taxon>Neoptera</taxon>
        <taxon>Endopterygota</taxon>
        <taxon>Coleoptera</taxon>
        <taxon>Polyphaga</taxon>
        <taxon>Cucujiformia</taxon>
        <taxon>Curculionidae</taxon>
        <taxon>Dryophthorinae</taxon>
        <taxon>Rhynchophorus</taxon>
    </lineage>
</organism>
<proteinExistence type="predicted"/>
<sequence>MSCYKTHTYNIRNYKTALRPKKDSQEQRRRRASRRRHVLGVIMRVVDPVAAPPPPPPSLRHPPPPPPPPSDVQVAWPYSGGGDGMQMRPLEAALGNRRRERRYRRPVHAGSRVYFGAALKKQLILTVTVRGVVLSLSRSRLSTSTRPRWFRVERFPRISEVK</sequence>
<feature type="region of interest" description="Disordered" evidence="1">
    <location>
        <begin position="47"/>
        <end position="87"/>
    </location>
</feature>
<accession>A0A834I9B1</accession>
<dbReference type="AlphaFoldDB" id="A0A834I9B1"/>
<name>A0A834I9B1_RHYFE</name>
<keyword evidence="3" id="KW-1185">Reference proteome</keyword>
<evidence type="ECO:0000313" key="3">
    <source>
        <dbReference type="Proteomes" id="UP000625711"/>
    </source>
</evidence>
<gene>
    <name evidence="2" type="ORF">GWI33_013586</name>
</gene>
<comment type="caution">
    <text evidence="2">The sequence shown here is derived from an EMBL/GenBank/DDBJ whole genome shotgun (WGS) entry which is preliminary data.</text>
</comment>
<reference evidence="2" key="1">
    <citation type="submission" date="2020-08" db="EMBL/GenBank/DDBJ databases">
        <title>Genome sequencing and assembly of the red palm weevil Rhynchophorus ferrugineus.</title>
        <authorList>
            <person name="Dias G.B."/>
            <person name="Bergman C.M."/>
            <person name="Manee M."/>
        </authorList>
    </citation>
    <scope>NUCLEOTIDE SEQUENCE</scope>
    <source>
        <strain evidence="2">AA-2017</strain>
        <tissue evidence="2">Whole larva</tissue>
    </source>
</reference>
<feature type="compositionally biased region" description="Pro residues" evidence="1">
    <location>
        <begin position="50"/>
        <end position="70"/>
    </location>
</feature>
<evidence type="ECO:0000256" key="1">
    <source>
        <dbReference type="SAM" id="MobiDB-lite"/>
    </source>
</evidence>
<evidence type="ECO:0000313" key="2">
    <source>
        <dbReference type="EMBL" id="KAF7273715.1"/>
    </source>
</evidence>
<feature type="compositionally biased region" description="Basic residues" evidence="1">
    <location>
        <begin position="28"/>
        <end position="37"/>
    </location>
</feature>
<dbReference type="Proteomes" id="UP000625711">
    <property type="component" value="Unassembled WGS sequence"/>
</dbReference>
<protein>
    <submittedName>
        <fullName evidence="2">Uncharacterized protein</fullName>
    </submittedName>
</protein>
<feature type="region of interest" description="Disordered" evidence="1">
    <location>
        <begin position="18"/>
        <end position="37"/>
    </location>
</feature>